<feature type="chain" id="PRO_5022751901" evidence="3">
    <location>
        <begin position="27"/>
        <end position="332"/>
    </location>
</feature>
<evidence type="ECO:0000256" key="3">
    <source>
        <dbReference type="SAM" id="SignalP"/>
    </source>
</evidence>
<dbReference type="PANTHER" id="PTHR35869">
    <property type="entry name" value="OUTER-MEMBRANE LIPOPROTEIN CARRIER PROTEIN"/>
    <property type="match status" value="1"/>
</dbReference>
<feature type="region of interest" description="Disordered" evidence="2">
    <location>
        <begin position="39"/>
        <end position="92"/>
    </location>
</feature>
<evidence type="ECO:0000313" key="5">
    <source>
        <dbReference type="Proteomes" id="UP000323142"/>
    </source>
</evidence>
<feature type="compositionally biased region" description="Basic and acidic residues" evidence="2">
    <location>
        <begin position="60"/>
        <end position="74"/>
    </location>
</feature>
<protein>
    <submittedName>
        <fullName evidence="4">Outer membrane lipoprotein carrier protein LolA</fullName>
    </submittedName>
</protein>
<reference evidence="4 5" key="1">
    <citation type="submission" date="2019-09" db="EMBL/GenBank/DDBJ databases">
        <title>Salinarimonas rosea gen. nov., sp. nov., a new member of the a-2 subgroup of the Proteobacteria.</title>
        <authorList>
            <person name="Liu J."/>
        </authorList>
    </citation>
    <scope>NUCLEOTIDE SEQUENCE [LARGE SCALE GENOMIC DNA]</scope>
    <source>
        <strain evidence="4 5">BN140002</strain>
    </source>
</reference>
<proteinExistence type="predicted"/>
<dbReference type="PANTHER" id="PTHR35869:SF1">
    <property type="entry name" value="OUTER-MEMBRANE LIPOPROTEIN CARRIER PROTEIN"/>
    <property type="match status" value="1"/>
</dbReference>
<reference evidence="4 5" key="2">
    <citation type="submission" date="2019-09" db="EMBL/GenBank/DDBJ databases">
        <authorList>
            <person name="Jin C."/>
        </authorList>
    </citation>
    <scope>NUCLEOTIDE SEQUENCE [LARGE SCALE GENOMIC DNA]</scope>
    <source>
        <strain evidence="4 5">BN140002</strain>
    </source>
</reference>
<evidence type="ECO:0000256" key="2">
    <source>
        <dbReference type="SAM" id="MobiDB-lite"/>
    </source>
</evidence>
<name>A0A5B2VH33_9HYPH</name>
<dbReference type="RefSeq" id="WP_149816539.1">
    <property type="nucleotide sequence ID" value="NZ_VUOA01000017.1"/>
</dbReference>
<feature type="compositionally biased region" description="Pro residues" evidence="2">
    <location>
        <begin position="47"/>
        <end position="58"/>
    </location>
</feature>
<dbReference type="CDD" id="cd16325">
    <property type="entry name" value="LolA"/>
    <property type="match status" value="1"/>
</dbReference>
<accession>A0A5B2VH33</accession>
<dbReference type="Gene3D" id="2.50.20.10">
    <property type="entry name" value="Lipoprotein localisation LolA/LolB/LppX"/>
    <property type="match status" value="1"/>
</dbReference>
<dbReference type="Pfam" id="PF03548">
    <property type="entry name" value="LolA"/>
    <property type="match status" value="1"/>
</dbReference>
<dbReference type="OrthoDB" id="9800501at2"/>
<dbReference type="EMBL" id="VUOA01000017">
    <property type="protein sequence ID" value="KAA2237928.1"/>
    <property type="molecule type" value="Genomic_DNA"/>
</dbReference>
<keyword evidence="1 3" id="KW-0732">Signal</keyword>
<keyword evidence="5" id="KW-1185">Reference proteome</keyword>
<dbReference type="AlphaFoldDB" id="A0A5B2VH33"/>
<sequence>MTLRRPAAGLIVGLAVSAAASGPASAQNFLERMFGLGGSAPAAQAPAPVPPAPVPLAEPAPERIAPEPRTRARAEPAAPAADGTTRTAWPLPPRRPAALEALAAKADPAAAPAAAAPAPEARPLPTQTASAEPLQLAAVRNPPAASEGPLNDRQVLERANAYFNGLGSLTGDFVQIGGDGRRMSGRLYIQRPGKLRFEYRSPATLEVIADGSSVAVRDRKLATQDLYPLSQTPLKFLTRERVDLGRDVKVTSVDRTETEARVALEDRSTLGGTSKIVLHFDGAVQNLTKWQITDPQGFQTTVVLSNVDRGARVDPSQFVINYERMLDAGNSR</sequence>
<gene>
    <name evidence="4" type="ORF">F0L46_08015</name>
</gene>
<feature type="signal peptide" evidence="3">
    <location>
        <begin position="1"/>
        <end position="26"/>
    </location>
</feature>
<feature type="compositionally biased region" description="Low complexity" evidence="2">
    <location>
        <begin position="75"/>
        <end position="89"/>
    </location>
</feature>
<dbReference type="Proteomes" id="UP000323142">
    <property type="component" value="Unassembled WGS sequence"/>
</dbReference>
<evidence type="ECO:0000313" key="4">
    <source>
        <dbReference type="EMBL" id="KAA2237928.1"/>
    </source>
</evidence>
<evidence type="ECO:0000256" key="1">
    <source>
        <dbReference type="ARBA" id="ARBA00022729"/>
    </source>
</evidence>
<dbReference type="InterPro" id="IPR004564">
    <property type="entry name" value="OM_lipoprot_carrier_LolA-like"/>
</dbReference>
<comment type="caution">
    <text evidence="4">The sequence shown here is derived from an EMBL/GenBank/DDBJ whole genome shotgun (WGS) entry which is preliminary data.</text>
</comment>
<keyword evidence="4" id="KW-0449">Lipoprotein</keyword>
<dbReference type="SUPFAM" id="SSF89392">
    <property type="entry name" value="Prokaryotic lipoproteins and lipoprotein localization factors"/>
    <property type="match status" value="1"/>
</dbReference>
<organism evidence="4 5">
    <name type="scientific">Salinarimonas soli</name>
    <dbReference type="NCBI Taxonomy" id="1638099"/>
    <lineage>
        <taxon>Bacteria</taxon>
        <taxon>Pseudomonadati</taxon>
        <taxon>Pseudomonadota</taxon>
        <taxon>Alphaproteobacteria</taxon>
        <taxon>Hyphomicrobiales</taxon>
        <taxon>Salinarimonadaceae</taxon>
        <taxon>Salinarimonas</taxon>
    </lineage>
</organism>
<dbReference type="InterPro" id="IPR029046">
    <property type="entry name" value="LolA/LolB/LppX"/>
</dbReference>